<dbReference type="EMBL" id="FMUX01000001">
    <property type="protein sequence ID" value="SCX77681.1"/>
    <property type="molecule type" value="Genomic_DNA"/>
</dbReference>
<evidence type="ECO:0000313" key="3">
    <source>
        <dbReference type="Proteomes" id="UP000198870"/>
    </source>
</evidence>
<protein>
    <submittedName>
        <fullName evidence="2">3-deoxy-D-manno-octulosonic acid kinase</fullName>
    </submittedName>
</protein>
<dbReference type="RefSeq" id="WP_092207400.1">
    <property type="nucleotide sequence ID" value="NZ_FMUX01000001.1"/>
</dbReference>
<dbReference type="InterPro" id="IPR011009">
    <property type="entry name" value="Kinase-like_dom_sf"/>
</dbReference>
<dbReference type="SUPFAM" id="SSF56112">
    <property type="entry name" value="Protein kinase-like (PK-like)"/>
    <property type="match status" value="1"/>
</dbReference>
<dbReference type="AlphaFoldDB" id="A0A1G5AIH7"/>
<organism evidence="2 3">
    <name type="scientific">Desulfoluna spongiiphila</name>
    <dbReference type="NCBI Taxonomy" id="419481"/>
    <lineage>
        <taxon>Bacteria</taxon>
        <taxon>Pseudomonadati</taxon>
        <taxon>Thermodesulfobacteriota</taxon>
        <taxon>Desulfobacteria</taxon>
        <taxon>Desulfobacterales</taxon>
        <taxon>Desulfolunaceae</taxon>
        <taxon>Desulfoluna</taxon>
    </lineage>
</organism>
<dbReference type="STRING" id="419481.SAMN05216233_101213"/>
<keyword evidence="2" id="KW-0808">Transferase</keyword>
<dbReference type="Pfam" id="PF06293">
    <property type="entry name" value="Kdo"/>
    <property type="match status" value="1"/>
</dbReference>
<accession>A0A1G5AIH7</accession>
<evidence type="ECO:0000259" key="1">
    <source>
        <dbReference type="PROSITE" id="PS50011"/>
    </source>
</evidence>
<dbReference type="PROSITE" id="PS50011">
    <property type="entry name" value="PROTEIN_KINASE_DOM"/>
    <property type="match status" value="1"/>
</dbReference>
<evidence type="ECO:0000313" key="2">
    <source>
        <dbReference type="EMBL" id="SCX77681.1"/>
    </source>
</evidence>
<keyword evidence="2" id="KW-0418">Kinase</keyword>
<gene>
    <name evidence="2" type="ORF">SAMN05216233_101213</name>
</gene>
<reference evidence="2 3" key="1">
    <citation type="submission" date="2016-10" db="EMBL/GenBank/DDBJ databases">
        <authorList>
            <person name="de Groot N.N."/>
        </authorList>
    </citation>
    <scope>NUCLEOTIDE SEQUENCE [LARGE SCALE GENOMIC DNA]</scope>
    <source>
        <strain evidence="2 3">AA1</strain>
    </source>
</reference>
<dbReference type="OrthoDB" id="1492512at2"/>
<dbReference type="GO" id="GO:0004672">
    <property type="term" value="F:protein kinase activity"/>
    <property type="evidence" value="ECO:0007669"/>
    <property type="project" value="InterPro"/>
</dbReference>
<sequence>MRIGPYTITSPLPLTPAEASILTEALPLTTMQSTATLGGRGSLQFIDGIAGKHVAIKPYLRGGLMGKVNRVYYVGRGKSRAAQEYALLKRLSETAVTTPPPFGYIESGLLLRRCWLLMETVPHDHTLASAPLTESQQEALFARLAPQMKALLDLGIHHVDLHPGNIIVTHEGLPVLIDFDKARIGIEDKKALSELYVKRWARAVIKHRLPESLSKQFASMMAKL</sequence>
<dbReference type="InterPro" id="IPR000719">
    <property type="entry name" value="Prot_kinase_dom"/>
</dbReference>
<dbReference type="Gene3D" id="1.10.510.10">
    <property type="entry name" value="Transferase(Phosphotransferase) domain 1"/>
    <property type="match status" value="1"/>
</dbReference>
<dbReference type="Proteomes" id="UP000198870">
    <property type="component" value="Unassembled WGS sequence"/>
</dbReference>
<proteinExistence type="predicted"/>
<feature type="domain" description="Protein kinase" evidence="1">
    <location>
        <begin position="31"/>
        <end position="224"/>
    </location>
</feature>
<name>A0A1G5AIH7_9BACT</name>
<keyword evidence="3" id="KW-1185">Reference proteome</keyword>
<dbReference type="GO" id="GO:0005524">
    <property type="term" value="F:ATP binding"/>
    <property type="evidence" value="ECO:0007669"/>
    <property type="project" value="InterPro"/>
</dbReference>